<sequence>MVILSIPLVIGLTWWGGTRDYDFLAEPSATQIEIAKARATQELARPADLFGVESPAAEPGMAHKPPKPPPAPKPKAPPIEVGDLDQVPPLNAWRDRKDVPAGSFIELASRLEAEAKLAWARVAWERVLDTSLPNDEELDAALNGVRRIRATIPHDETAAEDAPLLTLRIETPKDRSELTKQAAKLAVETLKQASDHLVRFEPEVVATTGGDTPQLVVSIVAKGSDDPPPSVTRQAPSSVDGLQSGILVAAFKLVASSLAVSDELRPISSPSQGEPPMEALSTRITRLAWREFGDRATAE</sequence>
<evidence type="ECO:0000256" key="1">
    <source>
        <dbReference type="SAM" id="MobiDB-lite"/>
    </source>
</evidence>
<evidence type="ECO:0000313" key="3">
    <source>
        <dbReference type="Proteomes" id="UP001374893"/>
    </source>
</evidence>
<reference evidence="2 3" key="1">
    <citation type="submission" date="2021-06" db="EMBL/GenBank/DDBJ databases">
        <title>Complete genome of Haloferula helveola possessing various polysaccharide degrading enzymes.</title>
        <authorList>
            <person name="Takami H."/>
            <person name="Huang C."/>
            <person name="Hamasaki K."/>
        </authorList>
    </citation>
    <scope>NUCLEOTIDE SEQUENCE [LARGE SCALE GENOMIC DNA]</scope>
    <source>
        <strain evidence="2 3">CN-1</strain>
    </source>
</reference>
<name>A0ABM7RKP8_9BACT</name>
<keyword evidence="3" id="KW-1185">Reference proteome</keyword>
<organism evidence="2 3">
    <name type="scientific">Haloferula helveola</name>
    <dbReference type="NCBI Taxonomy" id="490095"/>
    <lineage>
        <taxon>Bacteria</taxon>
        <taxon>Pseudomonadati</taxon>
        <taxon>Verrucomicrobiota</taxon>
        <taxon>Verrucomicrobiia</taxon>
        <taxon>Verrucomicrobiales</taxon>
        <taxon>Verrucomicrobiaceae</taxon>
        <taxon>Haloferula</taxon>
    </lineage>
</organism>
<proteinExistence type="predicted"/>
<evidence type="ECO:0000313" key="2">
    <source>
        <dbReference type="EMBL" id="BCX50262.1"/>
    </source>
</evidence>
<feature type="region of interest" description="Disordered" evidence="1">
    <location>
        <begin position="54"/>
        <end position="91"/>
    </location>
</feature>
<protein>
    <submittedName>
        <fullName evidence="2">Uncharacterized protein</fullName>
    </submittedName>
</protein>
<dbReference type="EMBL" id="AP024702">
    <property type="protein sequence ID" value="BCX50262.1"/>
    <property type="molecule type" value="Genomic_DNA"/>
</dbReference>
<accession>A0ABM7RKP8</accession>
<dbReference type="Proteomes" id="UP001374893">
    <property type="component" value="Chromosome"/>
</dbReference>
<gene>
    <name evidence="2" type="ORF">HAHE_41700</name>
</gene>
<feature type="compositionally biased region" description="Pro residues" evidence="1">
    <location>
        <begin position="67"/>
        <end position="77"/>
    </location>
</feature>